<dbReference type="InterPro" id="IPR000612">
    <property type="entry name" value="PMP3"/>
</dbReference>
<dbReference type="GO" id="GO:0016020">
    <property type="term" value="C:membrane"/>
    <property type="evidence" value="ECO:0007669"/>
    <property type="project" value="UniProtKB-SubCell"/>
</dbReference>
<keyword evidence="9" id="KW-1185">Reference proteome</keyword>
<feature type="chain" id="PRO_5035915102" description="Plasma membrane proteolipid 3" evidence="7">
    <location>
        <begin position="19"/>
        <end position="59"/>
    </location>
</feature>
<keyword evidence="4 6" id="KW-1133">Transmembrane helix</keyword>
<comment type="subcellular location">
    <subcellularLocation>
        <location evidence="1">Membrane</location>
    </subcellularLocation>
</comment>
<protein>
    <recommendedName>
        <fullName evidence="10">Plasma membrane proteolipid 3</fullName>
    </recommendedName>
</protein>
<evidence type="ECO:0000313" key="9">
    <source>
        <dbReference type="Proteomes" id="UP000024404"/>
    </source>
</evidence>
<evidence type="ECO:0000256" key="5">
    <source>
        <dbReference type="ARBA" id="ARBA00023136"/>
    </source>
</evidence>
<dbReference type="Pfam" id="PF01679">
    <property type="entry name" value="Pmp3"/>
    <property type="match status" value="1"/>
</dbReference>
<comment type="similarity">
    <text evidence="2">Belongs to the UPF0057 (PMP3) family.</text>
</comment>
<feature type="signal peptide" evidence="7">
    <location>
        <begin position="1"/>
        <end position="18"/>
    </location>
</feature>
<accession>A0A8R1XSB3</accession>
<evidence type="ECO:0000313" key="8">
    <source>
        <dbReference type="EnsemblMetazoa" id="OVOC3601.1"/>
    </source>
</evidence>
<proteinExistence type="inferred from homology"/>
<reference evidence="9" key="1">
    <citation type="submission" date="2013-10" db="EMBL/GenBank/DDBJ databases">
        <title>Genome sequencing of Onchocerca volvulus.</title>
        <authorList>
            <person name="Cotton J."/>
            <person name="Tsai J."/>
            <person name="Stanley E."/>
            <person name="Tracey A."/>
            <person name="Holroyd N."/>
            <person name="Lustigman S."/>
            <person name="Berriman M."/>
        </authorList>
    </citation>
    <scope>NUCLEOTIDE SEQUENCE</scope>
</reference>
<evidence type="ECO:0000256" key="1">
    <source>
        <dbReference type="ARBA" id="ARBA00004370"/>
    </source>
</evidence>
<organism evidence="8 9">
    <name type="scientific">Onchocerca volvulus</name>
    <dbReference type="NCBI Taxonomy" id="6282"/>
    <lineage>
        <taxon>Eukaryota</taxon>
        <taxon>Metazoa</taxon>
        <taxon>Ecdysozoa</taxon>
        <taxon>Nematoda</taxon>
        <taxon>Chromadorea</taxon>
        <taxon>Rhabditida</taxon>
        <taxon>Spirurina</taxon>
        <taxon>Spiruromorpha</taxon>
        <taxon>Filarioidea</taxon>
        <taxon>Onchocercidae</taxon>
        <taxon>Onchocerca</taxon>
    </lineage>
</organism>
<dbReference type="OMA" id="MCQVLLA"/>
<keyword evidence="5 6" id="KW-0472">Membrane</keyword>
<dbReference type="PANTHER" id="PTHR21659">
    <property type="entry name" value="HYDROPHOBIC PROTEIN RCI2 LOW TEMPERATURE AND SALT RESPONSIVE PROTEIN LTI6 -RELATED"/>
    <property type="match status" value="1"/>
</dbReference>
<name>A0A8R1XSB3_ONCVO</name>
<evidence type="ECO:0000256" key="2">
    <source>
        <dbReference type="ARBA" id="ARBA00009530"/>
    </source>
</evidence>
<dbReference type="Proteomes" id="UP000024404">
    <property type="component" value="Unassembled WGS sequence"/>
</dbReference>
<dbReference type="EnsemblMetazoa" id="OVOC3601.1">
    <property type="protein sequence ID" value="OVOC3601.1"/>
    <property type="gene ID" value="WBGene00240410"/>
</dbReference>
<keyword evidence="7" id="KW-0732">Signal</keyword>
<dbReference type="AlphaFoldDB" id="A0A8R1XSB3"/>
<feature type="transmembrane region" description="Helical" evidence="6">
    <location>
        <begin position="32"/>
        <end position="54"/>
    </location>
</feature>
<reference evidence="8" key="2">
    <citation type="submission" date="2022-06" db="UniProtKB">
        <authorList>
            <consortium name="EnsemblMetazoa"/>
        </authorList>
    </citation>
    <scope>IDENTIFICATION</scope>
</reference>
<evidence type="ECO:0000256" key="6">
    <source>
        <dbReference type="SAM" id="Phobius"/>
    </source>
</evidence>
<dbReference type="EMBL" id="CMVM020000119">
    <property type="status" value="NOT_ANNOTATED_CDS"/>
    <property type="molecule type" value="Genomic_DNA"/>
</dbReference>
<evidence type="ECO:0000256" key="7">
    <source>
        <dbReference type="SAM" id="SignalP"/>
    </source>
</evidence>
<evidence type="ECO:0008006" key="10">
    <source>
        <dbReference type="Google" id="ProtNLM"/>
    </source>
</evidence>
<evidence type="ECO:0000256" key="4">
    <source>
        <dbReference type="ARBA" id="ARBA00022989"/>
    </source>
</evidence>
<keyword evidence="3 6" id="KW-0812">Transmembrane</keyword>
<dbReference type="PANTHER" id="PTHR21659:SF42">
    <property type="entry name" value="UPF0057 MEMBRANE PROTEIN ZK632.10-RELATED"/>
    <property type="match status" value="1"/>
</dbReference>
<evidence type="ECO:0000256" key="3">
    <source>
        <dbReference type="ARBA" id="ARBA00022692"/>
    </source>
</evidence>
<sequence>MCLSLILVILCFVCPPLAVLFARGCDVHLLLNIIFTVLVWVPGIIHAIYVCFYFEPRQT</sequence>